<feature type="region of interest" description="Disordered" evidence="1">
    <location>
        <begin position="1"/>
        <end position="63"/>
    </location>
</feature>
<reference evidence="2 3" key="1">
    <citation type="submission" date="2019-03" db="EMBL/GenBank/DDBJ databases">
        <title>First draft genome of Liparis tanakae, snailfish: a comprehensive survey of snailfish specific genes.</title>
        <authorList>
            <person name="Kim W."/>
            <person name="Song I."/>
            <person name="Jeong J.-H."/>
            <person name="Kim D."/>
            <person name="Kim S."/>
            <person name="Ryu S."/>
            <person name="Song J.Y."/>
            <person name="Lee S.K."/>
        </authorList>
    </citation>
    <scope>NUCLEOTIDE SEQUENCE [LARGE SCALE GENOMIC DNA]</scope>
    <source>
        <tissue evidence="2">Muscle</tissue>
    </source>
</reference>
<protein>
    <submittedName>
        <fullName evidence="2">Proline-rich protein 12</fullName>
    </submittedName>
</protein>
<name>A0A4Z2IWD0_9TELE</name>
<feature type="compositionally biased region" description="Pro residues" evidence="1">
    <location>
        <begin position="144"/>
        <end position="160"/>
    </location>
</feature>
<feature type="compositionally biased region" description="Pro residues" evidence="1">
    <location>
        <begin position="238"/>
        <end position="254"/>
    </location>
</feature>
<feature type="compositionally biased region" description="Low complexity" evidence="1">
    <location>
        <begin position="26"/>
        <end position="40"/>
    </location>
</feature>
<dbReference type="PANTHER" id="PTHR14709">
    <property type="entry name" value="GLUTAMINE AND SERINE-RICH PROTEIN 1-RELATED"/>
    <property type="match status" value="1"/>
</dbReference>
<dbReference type="AlphaFoldDB" id="A0A4Z2IWD0"/>
<dbReference type="PANTHER" id="PTHR14709:SF1">
    <property type="entry name" value="PROLINE-RICH PROTEIN 12"/>
    <property type="match status" value="1"/>
</dbReference>
<proteinExistence type="predicted"/>
<evidence type="ECO:0000313" key="3">
    <source>
        <dbReference type="Proteomes" id="UP000314294"/>
    </source>
</evidence>
<feature type="compositionally biased region" description="Basic and acidic residues" evidence="1">
    <location>
        <begin position="279"/>
        <end position="301"/>
    </location>
</feature>
<feature type="region of interest" description="Disordered" evidence="1">
    <location>
        <begin position="113"/>
        <end position="204"/>
    </location>
</feature>
<feature type="compositionally biased region" description="Basic and acidic residues" evidence="1">
    <location>
        <begin position="43"/>
        <end position="56"/>
    </location>
</feature>
<keyword evidence="3" id="KW-1185">Reference proteome</keyword>
<dbReference type="OrthoDB" id="8447576at2759"/>
<gene>
    <name evidence="2" type="primary">PRR12_1</name>
    <name evidence="2" type="ORF">EYF80_007380</name>
</gene>
<feature type="region of interest" description="Disordered" evidence="1">
    <location>
        <begin position="226"/>
        <end position="347"/>
    </location>
</feature>
<accession>A0A4Z2IWD0</accession>
<dbReference type="Proteomes" id="UP000314294">
    <property type="component" value="Unassembled WGS sequence"/>
</dbReference>
<dbReference type="InterPro" id="IPR052466">
    <property type="entry name" value="DNA_MethProtect_Complex"/>
</dbReference>
<dbReference type="EMBL" id="SRLO01000040">
    <property type="protein sequence ID" value="TNN82260.1"/>
    <property type="molecule type" value="Genomic_DNA"/>
</dbReference>
<sequence length="368" mass="40051">MPSSECLLRTDSLSSTEPVLSDGSVGSAPSLGLSPGPSAAMDIGKHEENQTRDMSMKHQQKAVEMTWKKDIDEALSPEAWAAMQKLSTSADEKSFDFKPGFMASFLDFLKTGKKQSHLGPDDGGEQESLNSCSSMKGGIRPLSPSSPPPPPPLSRAPTPPQTFGEGGRADGADLDEELQGNLETLPSFSSDEEEEEVNKNQDLQKSISSAISALYDTPHSLAAAMASAMAKAPHDMESPPPPLSPPLPAVPPLIPSMEDGKEEALTYMQENTRDEEEMERSASPRSIGEHVEEREEPRGGEQEAGGGAEAEDEEEEEEEHLSDLQTLQQGALEEEEEEEERQKRMSEIQVLEVPQVEGNLRVLFFLFF</sequence>
<organism evidence="2 3">
    <name type="scientific">Liparis tanakae</name>
    <name type="common">Tanaka's snailfish</name>
    <dbReference type="NCBI Taxonomy" id="230148"/>
    <lineage>
        <taxon>Eukaryota</taxon>
        <taxon>Metazoa</taxon>
        <taxon>Chordata</taxon>
        <taxon>Craniata</taxon>
        <taxon>Vertebrata</taxon>
        <taxon>Euteleostomi</taxon>
        <taxon>Actinopterygii</taxon>
        <taxon>Neopterygii</taxon>
        <taxon>Teleostei</taxon>
        <taxon>Neoteleostei</taxon>
        <taxon>Acanthomorphata</taxon>
        <taxon>Eupercaria</taxon>
        <taxon>Perciformes</taxon>
        <taxon>Cottioidei</taxon>
        <taxon>Cottales</taxon>
        <taxon>Liparidae</taxon>
        <taxon>Liparis</taxon>
    </lineage>
</organism>
<feature type="compositionally biased region" description="Acidic residues" evidence="1">
    <location>
        <begin position="309"/>
        <end position="320"/>
    </location>
</feature>
<evidence type="ECO:0000256" key="1">
    <source>
        <dbReference type="SAM" id="MobiDB-lite"/>
    </source>
</evidence>
<comment type="caution">
    <text evidence="2">The sequence shown here is derived from an EMBL/GenBank/DDBJ whole genome shotgun (WGS) entry which is preliminary data.</text>
</comment>
<evidence type="ECO:0000313" key="2">
    <source>
        <dbReference type="EMBL" id="TNN82260.1"/>
    </source>
</evidence>